<dbReference type="PANTHER" id="PTHR13347">
    <property type="entry name" value="HEAT REPEAT-CONTAINING PROTEIN 3"/>
    <property type="match status" value="1"/>
</dbReference>
<feature type="compositionally biased region" description="Basic and acidic residues" evidence="2">
    <location>
        <begin position="1"/>
        <end position="16"/>
    </location>
</feature>
<dbReference type="STRING" id="1890364.A0A2P6MVA0"/>
<comment type="caution">
    <text evidence="4">The sequence shown here is derived from an EMBL/GenBank/DDBJ whole genome shotgun (WGS) entry which is preliminary data.</text>
</comment>
<dbReference type="Proteomes" id="UP000241769">
    <property type="component" value="Unassembled WGS sequence"/>
</dbReference>
<dbReference type="GO" id="GO:0051082">
    <property type="term" value="F:unfolded protein binding"/>
    <property type="evidence" value="ECO:0007669"/>
    <property type="project" value="TreeGrafter"/>
</dbReference>
<evidence type="ECO:0000256" key="1">
    <source>
        <dbReference type="ARBA" id="ARBA00049983"/>
    </source>
</evidence>
<dbReference type="InParanoid" id="A0A2P6MVA0"/>
<dbReference type="GO" id="GO:0042273">
    <property type="term" value="P:ribosomal large subunit biogenesis"/>
    <property type="evidence" value="ECO:0007669"/>
    <property type="project" value="TreeGrafter"/>
</dbReference>
<dbReference type="InterPro" id="IPR016024">
    <property type="entry name" value="ARM-type_fold"/>
</dbReference>
<evidence type="ECO:0000259" key="3">
    <source>
        <dbReference type="Pfam" id="PF25567"/>
    </source>
</evidence>
<dbReference type="EMBL" id="MDYQ01000372">
    <property type="protein sequence ID" value="PRP75627.1"/>
    <property type="molecule type" value="Genomic_DNA"/>
</dbReference>
<keyword evidence="5" id="KW-1185">Reference proteome</keyword>
<dbReference type="FunCoup" id="A0A2P6MVA0">
    <property type="interactions" value="4"/>
</dbReference>
<evidence type="ECO:0000313" key="4">
    <source>
        <dbReference type="EMBL" id="PRP75627.1"/>
    </source>
</evidence>
<dbReference type="AlphaFoldDB" id="A0A2P6MVA0"/>
<proteinExistence type="inferred from homology"/>
<dbReference type="GO" id="GO:0006606">
    <property type="term" value="P:protein import into nucleus"/>
    <property type="evidence" value="ECO:0007669"/>
    <property type="project" value="TreeGrafter"/>
</dbReference>
<dbReference type="InterPro" id="IPR011989">
    <property type="entry name" value="ARM-like"/>
</dbReference>
<dbReference type="InterPro" id="IPR057990">
    <property type="entry name" value="TPR_SYO1"/>
</dbReference>
<feature type="compositionally biased region" description="Basic and acidic residues" evidence="2">
    <location>
        <begin position="334"/>
        <end position="344"/>
    </location>
</feature>
<dbReference type="SUPFAM" id="SSF48371">
    <property type="entry name" value="ARM repeat"/>
    <property type="match status" value="1"/>
</dbReference>
<gene>
    <name evidence="4" type="ORF">PROFUN_07993</name>
</gene>
<dbReference type="Pfam" id="PF25567">
    <property type="entry name" value="TPR_SYO1"/>
    <property type="match status" value="1"/>
</dbReference>
<dbReference type="OrthoDB" id="288703at2759"/>
<name>A0A2P6MVA0_9EUKA</name>
<feature type="compositionally biased region" description="Acidic residues" evidence="2">
    <location>
        <begin position="345"/>
        <end position="354"/>
    </location>
</feature>
<sequence length="663" mass="74983">MGGKSKKNDRAQRRQNVEPIPSSAVPSSDRVDPTEKYPVFAQVLQDRDNRNSEENERETACAAASQFAFEDPKIVGKLIDLGLLKCLIERMGDPSISVRTAAAGAIRNFTLGGEEICEKLMQSDCMTPLLHLTLSYKQHLQEAKELDKKVAELLMIQVIASFTNLCETNNRAVELFSNSTALSMALELLNVKQYPLQLVIETAQFLNVVTENNESCCRAIRADRERAGALEVMMKDPEQHIYLRMLLCAIHLNVATVVDGQENNNQEYTPFIMQGVQLDVQTIFSECIQKELNEPAEDEMDGMNRVYHQVQWACKAKQLALELLTNILTGECAHDSESADRREGEEEEGANEMETEEYVEVDINKVDYLFTQLPGTTSSYLKQFNIERSILQQCAPLDTGSIQLLHTFSNKIHHRNEPRDQMKMHVATRWDQQILSPEECTNGMVKSLKMCSLRALSCLGNVLLCMSREEVKNESQVWNHLIRLCDVKTEVARLTSEISCGEVYSSIVDVATSNLYVLLRKILSVSPGSNFWTTEEVESIYKMCQREYSRETRVNCLNIITVITRHPSTPTSFYQVALDLFLASLSDETDIVKAALDGIFDVYAEKEANAFIQLAPFSEALTKTQAQLKAKKKKGGLTREEVEDVDEMMTNLDNFIAYKREQQ</sequence>
<feature type="region of interest" description="Disordered" evidence="2">
    <location>
        <begin position="1"/>
        <end position="37"/>
    </location>
</feature>
<evidence type="ECO:0000313" key="5">
    <source>
        <dbReference type="Proteomes" id="UP000241769"/>
    </source>
</evidence>
<reference evidence="4 5" key="1">
    <citation type="journal article" date="2018" name="Genome Biol. Evol.">
        <title>Multiple Roots of Fruiting Body Formation in Amoebozoa.</title>
        <authorList>
            <person name="Hillmann F."/>
            <person name="Forbes G."/>
            <person name="Novohradska S."/>
            <person name="Ferling I."/>
            <person name="Riege K."/>
            <person name="Groth M."/>
            <person name="Westermann M."/>
            <person name="Marz M."/>
            <person name="Spaller T."/>
            <person name="Winckler T."/>
            <person name="Schaap P."/>
            <person name="Glockner G."/>
        </authorList>
    </citation>
    <scope>NUCLEOTIDE SEQUENCE [LARGE SCALE GENOMIC DNA]</scope>
    <source>
        <strain evidence="4 5">Jena</strain>
    </source>
</reference>
<feature type="domain" description="SYO1-like TPR repeats" evidence="3">
    <location>
        <begin position="433"/>
        <end position="662"/>
    </location>
</feature>
<feature type="region of interest" description="Disordered" evidence="2">
    <location>
        <begin position="334"/>
        <end position="354"/>
    </location>
</feature>
<dbReference type="Gene3D" id="1.25.10.10">
    <property type="entry name" value="Leucine-rich Repeat Variant"/>
    <property type="match status" value="1"/>
</dbReference>
<protein>
    <recommendedName>
        <fullName evidence="3">SYO1-like TPR repeats domain-containing protein</fullName>
    </recommendedName>
</protein>
<dbReference type="InterPro" id="IPR052616">
    <property type="entry name" value="SYO1-like"/>
</dbReference>
<comment type="similarity">
    <text evidence="1">Belongs to the nuclear import and ribosome assembly adapter family.</text>
</comment>
<accession>A0A2P6MVA0</accession>
<evidence type="ECO:0000256" key="2">
    <source>
        <dbReference type="SAM" id="MobiDB-lite"/>
    </source>
</evidence>
<dbReference type="PANTHER" id="PTHR13347:SF1">
    <property type="entry name" value="HEAT REPEAT-CONTAINING PROTEIN 3"/>
    <property type="match status" value="1"/>
</dbReference>
<organism evidence="4 5">
    <name type="scientific">Planoprotostelium fungivorum</name>
    <dbReference type="NCBI Taxonomy" id="1890364"/>
    <lineage>
        <taxon>Eukaryota</taxon>
        <taxon>Amoebozoa</taxon>
        <taxon>Evosea</taxon>
        <taxon>Variosea</taxon>
        <taxon>Cavosteliida</taxon>
        <taxon>Cavosteliaceae</taxon>
        <taxon>Planoprotostelium</taxon>
    </lineage>
</organism>